<name>A0A0F8X765_9ZZZZ</name>
<keyword evidence="1" id="KW-0472">Membrane</keyword>
<feature type="transmembrane region" description="Helical" evidence="1">
    <location>
        <begin position="7"/>
        <end position="25"/>
    </location>
</feature>
<feature type="non-terminal residue" evidence="2">
    <location>
        <position position="55"/>
    </location>
</feature>
<reference evidence="2" key="1">
    <citation type="journal article" date="2015" name="Nature">
        <title>Complex archaea that bridge the gap between prokaryotes and eukaryotes.</title>
        <authorList>
            <person name="Spang A."/>
            <person name="Saw J.H."/>
            <person name="Jorgensen S.L."/>
            <person name="Zaremba-Niedzwiedzka K."/>
            <person name="Martijn J."/>
            <person name="Lind A.E."/>
            <person name="van Eijk R."/>
            <person name="Schleper C."/>
            <person name="Guy L."/>
            <person name="Ettema T.J."/>
        </authorList>
    </citation>
    <scope>NUCLEOTIDE SEQUENCE</scope>
</reference>
<comment type="caution">
    <text evidence="2">The sequence shown here is derived from an EMBL/GenBank/DDBJ whole genome shotgun (WGS) entry which is preliminary data.</text>
</comment>
<feature type="transmembrane region" description="Helical" evidence="1">
    <location>
        <begin position="31"/>
        <end position="51"/>
    </location>
</feature>
<evidence type="ECO:0000256" key="1">
    <source>
        <dbReference type="SAM" id="Phobius"/>
    </source>
</evidence>
<protein>
    <submittedName>
        <fullName evidence="2">Uncharacterized protein</fullName>
    </submittedName>
</protein>
<keyword evidence="1" id="KW-0812">Transmembrane</keyword>
<evidence type="ECO:0000313" key="2">
    <source>
        <dbReference type="EMBL" id="KKK56800.1"/>
    </source>
</evidence>
<sequence length="55" mass="5841">MIELIKLILSLMISTALVIGVLGYIKFGFGAAPWYVSMCLGAAIGATYYLLVSIA</sequence>
<accession>A0A0F8X765</accession>
<organism evidence="2">
    <name type="scientific">marine sediment metagenome</name>
    <dbReference type="NCBI Taxonomy" id="412755"/>
    <lineage>
        <taxon>unclassified sequences</taxon>
        <taxon>metagenomes</taxon>
        <taxon>ecological metagenomes</taxon>
    </lineage>
</organism>
<dbReference type="EMBL" id="LAZR01064809">
    <property type="protein sequence ID" value="KKK56800.1"/>
    <property type="molecule type" value="Genomic_DNA"/>
</dbReference>
<keyword evidence="1" id="KW-1133">Transmembrane helix</keyword>
<proteinExistence type="predicted"/>
<dbReference type="AlphaFoldDB" id="A0A0F8X765"/>
<gene>
    <name evidence="2" type="ORF">LCGC14_3060880</name>
</gene>